<dbReference type="PROSITE" id="PS50237">
    <property type="entry name" value="HECT"/>
    <property type="match status" value="1"/>
</dbReference>
<dbReference type="InterPro" id="IPR000569">
    <property type="entry name" value="HECT_dom"/>
</dbReference>
<dbReference type="Gene3D" id="3.30.2160.10">
    <property type="entry name" value="Hect, E3 ligase catalytic domain"/>
    <property type="match status" value="1"/>
</dbReference>
<protein>
    <recommendedName>
        <fullName evidence="3">HECT-type E3 ubiquitin transferase</fullName>
        <ecNumber evidence="3">2.3.2.26</ecNumber>
    </recommendedName>
</protein>
<dbReference type="Proteomes" id="UP000009168">
    <property type="component" value="Unassembled WGS sequence"/>
</dbReference>
<dbReference type="KEGG" id="tet:TTHERM_00239090"/>
<keyword evidence="5 10" id="KW-0808">Transferase</keyword>
<comment type="subcellular location">
    <subcellularLocation>
        <location evidence="2">Cytoplasm</location>
    </subcellularLocation>
</comment>
<evidence type="ECO:0000256" key="7">
    <source>
        <dbReference type="PROSITE-ProRule" id="PRU00104"/>
    </source>
</evidence>
<dbReference type="InterPro" id="IPR044611">
    <property type="entry name" value="E3A/B/C-like"/>
</dbReference>
<evidence type="ECO:0000313" key="11">
    <source>
        <dbReference type="Proteomes" id="UP000009168"/>
    </source>
</evidence>
<sequence>MDIENQAKQDNKDSQIVEENEQIKTLPPMEEEKEEKQQQQPVQQKPEVQENSERQKKILMETFQQLYERLSKGCGREKCKYDTCLAHPSNRHLVNDQNQAKLKAVEFLKKKLAKIEICNIPQRIIKSLQKSEIDAILQPQYLEQNFKEIIQRLEDVFSDFEALNNSFFLDQNPCQVIEQHNGLIDFKSVIELYNVLLNLNNAEMKKCVEDMFSKSFIKLLGEITKYADYKKQFSTIDDFRVLVFLIIYPNLFEEHCLFIKIMHSFFYLTQRDYEMFGYWLKDLDSSILERINTSIKTKVMISLYQGETEVEAAMNALKIIYTTNVILKRMERDHFIIDIFQNEHEEGINPKSEYILWLKGKENQDKDQRFFTFCNYPFSMDIKFKYQLLEINSKFDQRNEHEKKIRSQIQQGQFIINSSQLFLIFEVSRDNILDDTIQCISQPDLNFKLPFKVKFRGEQGIDEGGVRKEYYQIMIKQLFNPDFGLFLEKQNKQFFWFNSNSIDMPMLYDLIGSLMGIAIYNQIQMDVRLPNVVYKKLIGDPVSLEDIKQFDAATYNGFKHILEYEGDLENDLQLTFSIEYEYFDQTKVYELKPGGDCIPVTQENKKEFIELYVDWYLNKSIERQFNNFKRGFFKVLNLEIIQFFTFDELVLILTGKEELDFNELKENTYYDQGYSEESDQIKWLWEILDEFTMEQKKKFLFFCTGSDRAPVTGFSSLKFIISRHGEENEQLPSAHTCFNHLLIPAYKSKEILKQKLLLSLENAEGFGLY</sequence>
<evidence type="ECO:0000256" key="3">
    <source>
        <dbReference type="ARBA" id="ARBA00012485"/>
    </source>
</evidence>
<dbReference type="SMART" id="SM00119">
    <property type="entry name" value="HECTc"/>
    <property type="match status" value="1"/>
</dbReference>
<dbReference type="OrthoDB" id="409931at2759"/>
<reference evidence="11" key="1">
    <citation type="journal article" date="2006" name="PLoS Biol.">
        <title>Macronuclear genome sequence of the ciliate Tetrahymena thermophila, a model eukaryote.</title>
        <authorList>
            <person name="Eisen J.A."/>
            <person name="Coyne R.S."/>
            <person name="Wu M."/>
            <person name="Wu D."/>
            <person name="Thiagarajan M."/>
            <person name="Wortman J.R."/>
            <person name="Badger J.H."/>
            <person name="Ren Q."/>
            <person name="Amedeo P."/>
            <person name="Jones K.M."/>
            <person name="Tallon L.J."/>
            <person name="Delcher A.L."/>
            <person name="Salzberg S.L."/>
            <person name="Silva J.C."/>
            <person name="Haas B.J."/>
            <person name="Majoros W.H."/>
            <person name="Farzad M."/>
            <person name="Carlton J.M."/>
            <person name="Smith R.K. Jr."/>
            <person name="Garg J."/>
            <person name="Pearlman R.E."/>
            <person name="Karrer K.M."/>
            <person name="Sun L."/>
            <person name="Manning G."/>
            <person name="Elde N.C."/>
            <person name="Turkewitz A.P."/>
            <person name="Asai D.J."/>
            <person name="Wilkes D.E."/>
            <person name="Wang Y."/>
            <person name="Cai H."/>
            <person name="Collins K."/>
            <person name="Stewart B.A."/>
            <person name="Lee S.R."/>
            <person name="Wilamowska K."/>
            <person name="Weinberg Z."/>
            <person name="Ruzzo W.L."/>
            <person name="Wloga D."/>
            <person name="Gaertig J."/>
            <person name="Frankel J."/>
            <person name="Tsao C.-C."/>
            <person name="Gorovsky M.A."/>
            <person name="Keeling P.J."/>
            <person name="Waller R.F."/>
            <person name="Patron N.J."/>
            <person name="Cherry J.M."/>
            <person name="Stover N.A."/>
            <person name="Krieger C.J."/>
            <person name="del Toro C."/>
            <person name="Ryder H.F."/>
            <person name="Williamson S.C."/>
            <person name="Barbeau R.A."/>
            <person name="Hamilton E.P."/>
            <person name="Orias E."/>
        </authorList>
    </citation>
    <scope>NUCLEOTIDE SEQUENCE [LARGE SCALE GENOMIC DNA]</scope>
    <source>
        <strain evidence="11">SB210</strain>
    </source>
</reference>
<dbReference type="GO" id="GO:0061630">
    <property type="term" value="F:ubiquitin protein ligase activity"/>
    <property type="evidence" value="ECO:0007669"/>
    <property type="project" value="UniProtKB-EC"/>
</dbReference>
<feature type="active site" description="Glycyl thioester intermediate" evidence="7">
    <location>
        <position position="737"/>
    </location>
</feature>
<dbReference type="Gene3D" id="3.90.1750.10">
    <property type="entry name" value="Hect, E3 ligase catalytic domains"/>
    <property type="match status" value="1"/>
</dbReference>
<feature type="compositionally biased region" description="Basic and acidic residues" evidence="8">
    <location>
        <begin position="1"/>
        <end position="15"/>
    </location>
</feature>
<evidence type="ECO:0000313" key="10">
    <source>
        <dbReference type="EMBL" id="EAS04589.2"/>
    </source>
</evidence>
<dbReference type="eggNOG" id="KOG0941">
    <property type="taxonomic scope" value="Eukaryota"/>
</dbReference>
<gene>
    <name evidence="10" type="ORF">TTHERM_00239090</name>
</gene>
<dbReference type="InterPro" id="IPR035983">
    <property type="entry name" value="Hect_E3_ubiquitin_ligase"/>
</dbReference>
<evidence type="ECO:0000256" key="4">
    <source>
        <dbReference type="ARBA" id="ARBA00022490"/>
    </source>
</evidence>
<dbReference type="Gene3D" id="3.30.2410.10">
    <property type="entry name" value="Hect, E3 ligase catalytic domain"/>
    <property type="match status" value="1"/>
</dbReference>
<keyword evidence="11" id="KW-1185">Reference proteome</keyword>
<feature type="region of interest" description="Disordered" evidence="8">
    <location>
        <begin position="1"/>
        <end position="54"/>
    </location>
</feature>
<dbReference type="RefSeq" id="XP_001024834.2">
    <property type="nucleotide sequence ID" value="XM_001024834.3"/>
</dbReference>
<dbReference type="InParanoid" id="I7MMC5"/>
<dbReference type="AlphaFoldDB" id="I7MMC5"/>
<evidence type="ECO:0000256" key="6">
    <source>
        <dbReference type="ARBA" id="ARBA00022786"/>
    </source>
</evidence>
<dbReference type="GeneID" id="7829936"/>
<evidence type="ECO:0000256" key="2">
    <source>
        <dbReference type="ARBA" id="ARBA00004496"/>
    </source>
</evidence>
<dbReference type="SUPFAM" id="SSF56204">
    <property type="entry name" value="Hect, E3 ligase catalytic domain"/>
    <property type="match status" value="1"/>
</dbReference>
<accession>I7MMC5</accession>
<dbReference type="FunFam" id="3.30.2410.10:FF:000003">
    <property type="entry name" value="probable E3 ubiquitin-protein ligase HERC4 isoform X1"/>
    <property type="match status" value="1"/>
</dbReference>
<dbReference type="CDD" id="cd00078">
    <property type="entry name" value="HECTc"/>
    <property type="match status" value="1"/>
</dbReference>
<dbReference type="Pfam" id="PF16558">
    <property type="entry name" value="AZUL"/>
    <property type="match status" value="1"/>
</dbReference>
<name>I7MMC5_TETTS</name>
<evidence type="ECO:0000259" key="9">
    <source>
        <dbReference type="PROSITE" id="PS50237"/>
    </source>
</evidence>
<evidence type="ECO:0000256" key="8">
    <source>
        <dbReference type="SAM" id="MobiDB-lite"/>
    </source>
</evidence>
<keyword evidence="4" id="KW-0963">Cytoplasm</keyword>
<dbReference type="PANTHER" id="PTHR45700:SF8">
    <property type="entry name" value="HECT-TYPE E3 UBIQUITIN TRANSFERASE"/>
    <property type="match status" value="1"/>
</dbReference>
<dbReference type="GO" id="GO:0005737">
    <property type="term" value="C:cytoplasm"/>
    <property type="evidence" value="ECO:0007669"/>
    <property type="project" value="UniProtKB-SubCell"/>
</dbReference>
<dbReference type="Pfam" id="PF00632">
    <property type="entry name" value="HECT"/>
    <property type="match status" value="1"/>
</dbReference>
<dbReference type="EMBL" id="GG662443">
    <property type="protein sequence ID" value="EAS04589.2"/>
    <property type="molecule type" value="Genomic_DNA"/>
</dbReference>
<dbReference type="InterPro" id="IPR042556">
    <property type="entry name" value="AZUL_sf"/>
</dbReference>
<comment type="catalytic activity">
    <reaction evidence="1">
        <text>S-ubiquitinyl-[E2 ubiquitin-conjugating enzyme]-L-cysteine + [acceptor protein]-L-lysine = [E2 ubiquitin-conjugating enzyme]-L-cysteine + N(6)-ubiquitinyl-[acceptor protein]-L-lysine.</text>
        <dbReference type="EC" id="2.3.2.26"/>
    </reaction>
</comment>
<dbReference type="EC" id="2.3.2.26" evidence="3"/>
<organism evidence="10 11">
    <name type="scientific">Tetrahymena thermophila (strain SB210)</name>
    <dbReference type="NCBI Taxonomy" id="312017"/>
    <lineage>
        <taxon>Eukaryota</taxon>
        <taxon>Sar</taxon>
        <taxon>Alveolata</taxon>
        <taxon>Ciliophora</taxon>
        <taxon>Intramacronucleata</taxon>
        <taxon>Oligohymenophorea</taxon>
        <taxon>Hymenostomatida</taxon>
        <taxon>Tetrahymenina</taxon>
        <taxon>Tetrahymenidae</taxon>
        <taxon>Tetrahymena</taxon>
    </lineage>
</organism>
<evidence type="ECO:0000256" key="1">
    <source>
        <dbReference type="ARBA" id="ARBA00000885"/>
    </source>
</evidence>
<dbReference type="FunFam" id="3.30.2160.10:FF:000004">
    <property type="entry name" value="probable E3 ubiquitin-protein ligase HERC4 isoform X1"/>
    <property type="match status" value="1"/>
</dbReference>
<keyword evidence="6 7" id="KW-0833">Ubl conjugation pathway</keyword>
<dbReference type="PANTHER" id="PTHR45700">
    <property type="entry name" value="UBIQUITIN-PROTEIN LIGASE E3C"/>
    <property type="match status" value="1"/>
</dbReference>
<feature type="domain" description="HECT" evidence="9">
    <location>
        <begin position="441"/>
        <end position="769"/>
    </location>
</feature>
<dbReference type="GO" id="GO:0000209">
    <property type="term" value="P:protein polyubiquitination"/>
    <property type="evidence" value="ECO:0007669"/>
    <property type="project" value="InterPro"/>
</dbReference>
<dbReference type="InterPro" id="IPR032353">
    <property type="entry name" value="AZUL"/>
</dbReference>
<dbReference type="SMR" id="I7MMC5"/>
<evidence type="ECO:0000256" key="5">
    <source>
        <dbReference type="ARBA" id="ARBA00022679"/>
    </source>
</evidence>
<proteinExistence type="predicted"/>
<dbReference type="Gene3D" id="6.10.130.10">
    <property type="entry name" value="Ubiquitin-protein ligase E3A, N-terminal zinc-binding domain (AZUL)"/>
    <property type="match status" value="1"/>
</dbReference>
<dbReference type="STRING" id="312017.I7MMC5"/>